<dbReference type="EMBL" id="MLJW01000599">
    <property type="protein sequence ID" value="OIQ84681.1"/>
    <property type="molecule type" value="Genomic_DNA"/>
</dbReference>
<feature type="domain" description="SGNH hydrolase-type esterase" evidence="2">
    <location>
        <begin position="17"/>
        <end position="196"/>
    </location>
</feature>
<proteinExistence type="predicted"/>
<evidence type="ECO:0000259" key="2">
    <source>
        <dbReference type="Pfam" id="PF13472"/>
    </source>
</evidence>
<evidence type="ECO:0000313" key="3">
    <source>
        <dbReference type="EMBL" id="OIQ84681.1"/>
    </source>
</evidence>
<keyword evidence="3" id="KW-0378">Hydrolase</keyword>
<organism evidence="3">
    <name type="scientific">mine drainage metagenome</name>
    <dbReference type="NCBI Taxonomy" id="410659"/>
    <lineage>
        <taxon>unclassified sequences</taxon>
        <taxon>metagenomes</taxon>
        <taxon>ecological metagenomes</taxon>
    </lineage>
</organism>
<dbReference type="SUPFAM" id="SSF52266">
    <property type="entry name" value="SGNH hydrolase"/>
    <property type="match status" value="1"/>
</dbReference>
<dbReference type="Pfam" id="PF13472">
    <property type="entry name" value="Lipase_GDSL_2"/>
    <property type="match status" value="1"/>
</dbReference>
<dbReference type="InterPro" id="IPR036514">
    <property type="entry name" value="SGNH_hydro_sf"/>
</dbReference>
<dbReference type="CDD" id="cd01832">
    <property type="entry name" value="SGNH_hydrolase_like_1"/>
    <property type="match status" value="1"/>
</dbReference>
<sequence>MTLHEHAAPKHYSRFIVLGDSFSEGIGDEVYPETGQYRGWADRVADGLARRDDNFTYLNLAVRGKLIRQVVEDQLPIALKHATEGNVLVSFHAGANDLLRPSYNHQVATAQYADAVRAVRATGADLILFTVAEPPAGKGRTAERLAAKIAKFNQAVRSAAEASNAILIEAAHVEILKDRRFWDRDRLHLNGEGHRRVSIAVLQMVAYSTDSSWREELPPIKARSKVIAQIQDVRWFISFFLPWVWRRLRGRSSGDGRNSKQSEPTLWAVKI</sequence>
<comment type="caution">
    <text evidence="3">The sequence shown here is derived from an EMBL/GenBank/DDBJ whole genome shotgun (WGS) entry which is preliminary data.</text>
</comment>
<dbReference type="AlphaFoldDB" id="A0A1J5QMA0"/>
<dbReference type="PANTHER" id="PTHR43784">
    <property type="entry name" value="GDSL-LIKE LIPASE/ACYLHYDROLASE, PUTATIVE (AFU_ORTHOLOGUE AFUA_2G00820)-RELATED"/>
    <property type="match status" value="1"/>
</dbReference>
<protein>
    <submittedName>
        <fullName evidence="3">GDSL-like lipase/acylhydrolase</fullName>
    </submittedName>
</protein>
<reference evidence="3" key="1">
    <citation type="submission" date="2016-10" db="EMBL/GenBank/DDBJ databases">
        <title>Sequence of Gallionella enrichment culture.</title>
        <authorList>
            <person name="Poehlein A."/>
            <person name="Muehling M."/>
            <person name="Daniel R."/>
        </authorList>
    </citation>
    <scope>NUCLEOTIDE SEQUENCE</scope>
</reference>
<dbReference type="Gene3D" id="3.40.50.1110">
    <property type="entry name" value="SGNH hydrolase"/>
    <property type="match status" value="1"/>
</dbReference>
<gene>
    <name evidence="3" type="ORF">GALL_334920</name>
</gene>
<dbReference type="InterPro" id="IPR013830">
    <property type="entry name" value="SGNH_hydro"/>
</dbReference>
<dbReference type="PANTHER" id="PTHR43784:SF2">
    <property type="entry name" value="GDSL-LIKE LIPASE_ACYLHYDROLASE, PUTATIVE (AFU_ORTHOLOGUE AFUA_2G00820)-RELATED"/>
    <property type="match status" value="1"/>
</dbReference>
<accession>A0A1J5QMA0</accession>
<name>A0A1J5QMA0_9ZZZZ</name>
<dbReference type="GO" id="GO:0016787">
    <property type="term" value="F:hydrolase activity"/>
    <property type="evidence" value="ECO:0007669"/>
    <property type="project" value="UniProtKB-KW"/>
</dbReference>
<feature type="region of interest" description="Disordered" evidence="1">
    <location>
        <begin position="252"/>
        <end position="271"/>
    </location>
</feature>
<evidence type="ECO:0000256" key="1">
    <source>
        <dbReference type="SAM" id="MobiDB-lite"/>
    </source>
</evidence>
<dbReference type="InterPro" id="IPR053140">
    <property type="entry name" value="GDSL_Rv0518-like"/>
</dbReference>